<dbReference type="PANTHER" id="PTHR43788">
    <property type="entry name" value="DNA2/NAM7 HELICASE FAMILY MEMBER"/>
    <property type="match status" value="1"/>
</dbReference>
<organism evidence="1 2">
    <name type="scientific">Corynebacterium resistens (strain DSM 45100 / JCM 12819 / GTC 2026 / SICGH 158)</name>
    <dbReference type="NCBI Taxonomy" id="662755"/>
    <lineage>
        <taxon>Bacteria</taxon>
        <taxon>Bacillati</taxon>
        <taxon>Actinomycetota</taxon>
        <taxon>Actinomycetes</taxon>
        <taxon>Mycobacteriales</taxon>
        <taxon>Corynebacteriaceae</taxon>
        <taxon>Corynebacterium</taxon>
    </lineage>
</organism>
<evidence type="ECO:0000313" key="1">
    <source>
        <dbReference type="EMBL" id="AEI08386.1"/>
    </source>
</evidence>
<name>F8E0B0_CORRG</name>
<gene>
    <name evidence="1" type="primary">traA</name>
    <name evidence="1" type="ordered locus">CRES_0023</name>
</gene>
<dbReference type="STRING" id="662755.CRES_0023"/>
<dbReference type="AlphaFoldDB" id="F8E0B0"/>
<dbReference type="Proteomes" id="UP000000492">
    <property type="component" value="Chromosome"/>
</dbReference>
<dbReference type="PANTHER" id="PTHR43788:SF8">
    <property type="entry name" value="DNA-BINDING PROTEIN SMUBP-2"/>
    <property type="match status" value="1"/>
</dbReference>
<reference evidence="1 2" key="1">
    <citation type="journal article" date="2012" name="BMC Genomics">
        <title>Complete genome sequence, lifestyle, and multi-drug resistance of the human pathogen Corynebacterium resistens DSM 45100 isolated from blood samples of a leukemia patient.</title>
        <authorList>
            <person name="Schroder J."/>
            <person name="Maus I."/>
            <person name="Meyer K."/>
            <person name="Wordemann S."/>
            <person name="Blom J."/>
            <person name="Jaenicke S."/>
            <person name="Schneider J."/>
            <person name="Trost E."/>
            <person name="Tauch A."/>
        </authorList>
    </citation>
    <scope>NUCLEOTIDE SEQUENCE [LARGE SCALE GENOMIC DNA]</scope>
    <source>
        <strain evidence="2">DSM 45100 / JCM 12819 / CCUG 50093 / GTC 2026 / SICGH 158</strain>
    </source>
</reference>
<dbReference type="SUPFAM" id="SSF52540">
    <property type="entry name" value="P-loop containing nucleoside triphosphate hydrolases"/>
    <property type="match status" value="2"/>
</dbReference>
<protein>
    <submittedName>
        <fullName evidence="1">Conjugal transfer protein</fullName>
    </submittedName>
</protein>
<dbReference type="Gene3D" id="3.40.50.300">
    <property type="entry name" value="P-loop containing nucleotide triphosphate hydrolases"/>
    <property type="match status" value="1"/>
</dbReference>
<dbReference type="InterPro" id="IPR027417">
    <property type="entry name" value="P-loop_NTPase"/>
</dbReference>
<dbReference type="HOGENOM" id="CLU_508597_0_0_11"/>
<dbReference type="KEGG" id="crd:CRES_0023"/>
<dbReference type="RefSeq" id="WP_013887420.1">
    <property type="nucleotide sequence ID" value="NC_015673.1"/>
</dbReference>
<evidence type="ECO:0000313" key="2">
    <source>
        <dbReference type="Proteomes" id="UP000000492"/>
    </source>
</evidence>
<dbReference type="eggNOG" id="COG0507">
    <property type="taxonomic scope" value="Bacteria"/>
</dbReference>
<accession>F8E0B0</accession>
<dbReference type="GO" id="GO:0043139">
    <property type="term" value="F:5'-3' DNA helicase activity"/>
    <property type="evidence" value="ECO:0007669"/>
    <property type="project" value="TreeGrafter"/>
</dbReference>
<keyword evidence="2" id="KW-1185">Reference proteome</keyword>
<dbReference type="OrthoDB" id="4524286at2"/>
<dbReference type="InterPro" id="IPR050534">
    <property type="entry name" value="Coronavir_polyprotein_1ab"/>
</dbReference>
<sequence>MVQLRQQWESSSAGRDAKRFIDRLSLDSSRGHDAEMPTVAQVVNAVIAERSTFTRADIFEAAAGLVPAEVACENIYDRLEDLVDEVMNSGAAWTVTPERDRDFDPRMREGSQRFTAEPVVEEINRGIDLPTAEVDRGVDASAITPVDGKLSVAQARAMRAVVSSNYRASVVVAPAGAGKTSSLKVARQAWEIAGKTVVGLAPTGKAADVMVGEAVAHESSTIARAFHNTGEMTSAQIADHLGWNKDTVVVVDEAGMVGNADAVRLLEVAAAADARVVFVGDPHQYAAVRARSGLLGTLAYELPDAVELTEVFRQRIAAERRVSKWLRDGDVALVEQATEWYAAEGRLHAGSVTAMLADVMDDWRHDVAQGKDTLLVAGDRDTVDALNRAAQKHLVDSGAVDAAGRGVKLNAGGVKQRGFVGDVVLTRRNDYELVTATGEPVRNGARSTNPRLLQAELLTT</sequence>
<dbReference type="Pfam" id="PF13604">
    <property type="entry name" value="AAA_30"/>
    <property type="match status" value="1"/>
</dbReference>
<proteinExistence type="predicted"/>
<dbReference type="EMBL" id="CP002857">
    <property type="protein sequence ID" value="AEI08386.1"/>
    <property type="molecule type" value="Genomic_DNA"/>
</dbReference>